<feature type="signal peptide" evidence="3">
    <location>
        <begin position="1"/>
        <end position="33"/>
    </location>
</feature>
<dbReference type="EMBL" id="JAOYFB010000036">
    <property type="protein sequence ID" value="KAK4019015.1"/>
    <property type="molecule type" value="Genomic_DNA"/>
</dbReference>
<gene>
    <name evidence="4" type="ORF">OUZ56_001051</name>
</gene>
<dbReference type="InterPro" id="IPR000618">
    <property type="entry name" value="Insect_cuticle"/>
</dbReference>
<accession>A0ABR0A235</accession>
<keyword evidence="5" id="KW-1185">Reference proteome</keyword>
<feature type="chain" id="PRO_5047208747" description="Cuticular protein" evidence="3">
    <location>
        <begin position="34"/>
        <end position="275"/>
    </location>
</feature>
<keyword evidence="3" id="KW-0732">Signal</keyword>
<organism evidence="4 5">
    <name type="scientific">Daphnia magna</name>
    <dbReference type="NCBI Taxonomy" id="35525"/>
    <lineage>
        <taxon>Eukaryota</taxon>
        <taxon>Metazoa</taxon>
        <taxon>Ecdysozoa</taxon>
        <taxon>Arthropoda</taxon>
        <taxon>Crustacea</taxon>
        <taxon>Branchiopoda</taxon>
        <taxon>Diplostraca</taxon>
        <taxon>Cladocera</taxon>
        <taxon>Anomopoda</taxon>
        <taxon>Daphniidae</taxon>
        <taxon>Daphnia</taxon>
    </lineage>
</organism>
<evidence type="ECO:0000256" key="1">
    <source>
        <dbReference type="PROSITE-ProRule" id="PRU00497"/>
    </source>
</evidence>
<evidence type="ECO:0000256" key="2">
    <source>
        <dbReference type="SAM" id="MobiDB-lite"/>
    </source>
</evidence>
<comment type="caution">
    <text evidence="4">The sequence shown here is derived from an EMBL/GenBank/DDBJ whole genome shotgun (WGS) entry which is preliminary data.</text>
</comment>
<proteinExistence type="predicted"/>
<protein>
    <recommendedName>
        <fullName evidence="6">Cuticular protein</fullName>
    </recommendedName>
</protein>
<dbReference type="PANTHER" id="PTHR10380">
    <property type="entry name" value="CUTICLE PROTEIN"/>
    <property type="match status" value="1"/>
</dbReference>
<name>A0ABR0A235_9CRUS</name>
<reference evidence="4 5" key="1">
    <citation type="journal article" date="2023" name="Nucleic Acids Res.">
        <title>The hologenome of Daphnia magna reveals possible DNA methylation and microbiome-mediated evolution of the host genome.</title>
        <authorList>
            <person name="Chaturvedi A."/>
            <person name="Li X."/>
            <person name="Dhandapani V."/>
            <person name="Marshall H."/>
            <person name="Kissane S."/>
            <person name="Cuenca-Cambronero M."/>
            <person name="Asole G."/>
            <person name="Calvet F."/>
            <person name="Ruiz-Romero M."/>
            <person name="Marangio P."/>
            <person name="Guigo R."/>
            <person name="Rago D."/>
            <person name="Mirbahai L."/>
            <person name="Eastwood N."/>
            <person name="Colbourne J.K."/>
            <person name="Zhou J."/>
            <person name="Mallon E."/>
            <person name="Orsini L."/>
        </authorList>
    </citation>
    <scope>NUCLEOTIDE SEQUENCE [LARGE SCALE GENOMIC DNA]</scope>
    <source>
        <strain evidence="4">LRV0_1</strain>
    </source>
</reference>
<dbReference type="Pfam" id="PF00379">
    <property type="entry name" value="Chitin_bind_4"/>
    <property type="match status" value="1"/>
</dbReference>
<evidence type="ECO:0000313" key="4">
    <source>
        <dbReference type="EMBL" id="KAK4019015.1"/>
    </source>
</evidence>
<dbReference type="InterPro" id="IPR050468">
    <property type="entry name" value="Cuticle_Struct_Prot"/>
</dbReference>
<feature type="region of interest" description="Disordered" evidence="2">
    <location>
        <begin position="120"/>
        <end position="143"/>
    </location>
</feature>
<dbReference type="PANTHER" id="PTHR10380:SF224">
    <property type="entry name" value="CUTICULAR PROTEIN 12A"/>
    <property type="match status" value="1"/>
</dbReference>
<keyword evidence="1" id="KW-0193">Cuticle</keyword>
<evidence type="ECO:0000256" key="3">
    <source>
        <dbReference type="SAM" id="SignalP"/>
    </source>
</evidence>
<sequence>MAYHRRTESSPTSAVAVCIALVVVLMSSDVCKSQPIKKPPVITYAAGPNQLTLLFPNSAFRFGYDTDNQFRAERRFANGTVAGYYGYMRADGNPVRVKYGDVDNLGFSAIEELIPVTFPPTTTEANTEEGGSGSLPTELPAGSPSGEPFLVSNTEDKLETILVLPKLPVVDDEKESVSVDAADFFRSGGFTPTEQEEKNNNVNSARFVFPKIDVPDLPLSLRKSRSIPRPIHPSAETEAEDRSSVVIEQLPGEPAIIYKEPTRFKQTASIRYTLN</sequence>
<dbReference type="PROSITE" id="PS51155">
    <property type="entry name" value="CHIT_BIND_RR_2"/>
    <property type="match status" value="1"/>
</dbReference>
<evidence type="ECO:0000313" key="5">
    <source>
        <dbReference type="Proteomes" id="UP001234178"/>
    </source>
</evidence>
<evidence type="ECO:0008006" key="6">
    <source>
        <dbReference type="Google" id="ProtNLM"/>
    </source>
</evidence>
<dbReference type="Proteomes" id="UP001234178">
    <property type="component" value="Unassembled WGS sequence"/>
</dbReference>